<protein>
    <recommendedName>
        <fullName evidence="6">NfeD-like C-terminal domain-containing protein</fullName>
    </recommendedName>
</protein>
<dbReference type="PANTHER" id="PTHR33507">
    <property type="entry name" value="INNER MEMBRANE PROTEIN YBBJ"/>
    <property type="match status" value="1"/>
</dbReference>
<dbReference type="Pfam" id="PF01957">
    <property type="entry name" value="NfeD"/>
    <property type="match status" value="1"/>
</dbReference>
<evidence type="ECO:0000256" key="5">
    <source>
        <dbReference type="SAM" id="Phobius"/>
    </source>
</evidence>
<dbReference type="SUPFAM" id="SSF141322">
    <property type="entry name" value="NfeD domain-like"/>
    <property type="match status" value="1"/>
</dbReference>
<feature type="transmembrane region" description="Helical" evidence="5">
    <location>
        <begin position="44"/>
        <end position="63"/>
    </location>
</feature>
<evidence type="ECO:0000259" key="6">
    <source>
        <dbReference type="Pfam" id="PF01957"/>
    </source>
</evidence>
<keyword evidence="4 5" id="KW-0472">Membrane</keyword>
<keyword evidence="8" id="KW-1185">Reference proteome</keyword>
<dbReference type="InterPro" id="IPR002810">
    <property type="entry name" value="NfeD-like_C"/>
</dbReference>
<evidence type="ECO:0000313" key="7">
    <source>
        <dbReference type="EMBL" id="GIF01413.1"/>
    </source>
</evidence>
<evidence type="ECO:0000256" key="3">
    <source>
        <dbReference type="ARBA" id="ARBA00022989"/>
    </source>
</evidence>
<gene>
    <name evidence="7" type="ORF">Ari01nite_88770</name>
</gene>
<dbReference type="Gene3D" id="2.40.50.140">
    <property type="entry name" value="Nucleic acid-binding proteins"/>
    <property type="match status" value="1"/>
</dbReference>
<dbReference type="Proteomes" id="UP000636960">
    <property type="component" value="Unassembled WGS sequence"/>
</dbReference>
<dbReference type="InterPro" id="IPR012340">
    <property type="entry name" value="NA-bd_OB-fold"/>
</dbReference>
<evidence type="ECO:0000256" key="1">
    <source>
        <dbReference type="ARBA" id="ARBA00004141"/>
    </source>
</evidence>
<sequence length="145" mass="15138">MDVLVWILLGAALAVAEIFTTTLFLLMFSAGALAAAGAAALGAPAPVQAGVFVVVSVLTLAAVRPALRRHLNRRGPVAMGTDTMRGAAAVVVEQVGTGHGMVRIDGELWQARSLEDSVYQPGEMVRIVDISEGAVVVWHDTHPSL</sequence>
<comment type="caution">
    <text evidence="7">The sequence shown here is derived from an EMBL/GenBank/DDBJ whole genome shotgun (WGS) entry which is preliminary data.</text>
</comment>
<dbReference type="GO" id="GO:0005886">
    <property type="term" value="C:plasma membrane"/>
    <property type="evidence" value="ECO:0007669"/>
    <property type="project" value="TreeGrafter"/>
</dbReference>
<evidence type="ECO:0000256" key="4">
    <source>
        <dbReference type="ARBA" id="ARBA00023136"/>
    </source>
</evidence>
<name>A0A919K9W6_9ACTN</name>
<keyword evidence="2 5" id="KW-0812">Transmembrane</keyword>
<reference evidence="7" key="1">
    <citation type="submission" date="2021-01" db="EMBL/GenBank/DDBJ databases">
        <title>Whole genome shotgun sequence of Actinoplanes rishiriensis NBRC 108556.</title>
        <authorList>
            <person name="Komaki H."/>
            <person name="Tamura T."/>
        </authorList>
    </citation>
    <scope>NUCLEOTIDE SEQUENCE</scope>
    <source>
        <strain evidence="7">NBRC 108556</strain>
    </source>
</reference>
<keyword evidence="3 5" id="KW-1133">Transmembrane helix</keyword>
<dbReference type="AlphaFoldDB" id="A0A919K9W6"/>
<accession>A0A919K9W6</accession>
<dbReference type="RefSeq" id="WP_203790146.1">
    <property type="nucleotide sequence ID" value="NZ_BOMV01000103.1"/>
</dbReference>
<evidence type="ECO:0000256" key="2">
    <source>
        <dbReference type="ARBA" id="ARBA00022692"/>
    </source>
</evidence>
<evidence type="ECO:0000313" key="8">
    <source>
        <dbReference type="Proteomes" id="UP000636960"/>
    </source>
</evidence>
<feature type="domain" description="NfeD-like C-terminal" evidence="6">
    <location>
        <begin position="82"/>
        <end position="137"/>
    </location>
</feature>
<dbReference type="InterPro" id="IPR052165">
    <property type="entry name" value="Membrane_assoc_protease"/>
</dbReference>
<comment type="subcellular location">
    <subcellularLocation>
        <location evidence="1">Membrane</location>
        <topology evidence="1">Multi-pass membrane protein</topology>
    </subcellularLocation>
</comment>
<dbReference type="PANTHER" id="PTHR33507:SF3">
    <property type="entry name" value="INNER MEMBRANE PROTEIN YBBJ"/>
    <property type="match status" value="1"/>
</dbReference>
<proteinExistence type="predicted"/>
<dbReference type="EMBL" id="BOMV01000103">
    <property type="protein sequence ID" value="GIF01413.1"/>
    <property type="molecule type" value="Genomic_DNA"/>
</dbReference>
<organism evidence="7 8">
    <name type="scientific">Paractinoplanes rishiriensis</name>
    <dbReference type="NCBI Taxonomy" id="1050105"/>
    <lineage>
        <taxon>Bacteria</taxon>
        <taxon>Bacillati</taxon>
        <taxon>Actinomycetota</taxon>
        <taxon>Actinomycetes</taxon>
        <taxon>Micromonosporales</taxon>
        <taxon>Micromonosporaceae</taxon>
        <taxon>Paractinoplanes</taxon>
    </lineage>
</organism>